<dbReference type="EMBL" id="UINC01173891">
    <property type="protein sequence ID" value="SVD79735.1"/>
    <property type="molecule type" value="Genomic_DNA"/>
</dbReference>
<evidence type="ECO:0000256" key="4">
    <source>
        <dbReference type="ARBA" id="ARBA00022676"/>
    </source>
</evidence>
<dbReference type="FunFam" id="3.40.1030.10:FF:000002">
    <property type="entry name" value="Anthranilate phosphoribosyltransferase"/>
    <property type="match status" value="1"/>
</dbReference>
<dbReference type="GO" id="GO:0005829">
    <property type="term" value="C:cytosol"/>
    <property type="evidence" value="ECO:0007669"/>
    <property type="project" value="TreeGrafter"/>
</dbReference>
<evidence type="ECO:0000256" key="5">
    <source>
        <dbReference type="ARBA" id="ARBA00022679"/>
    </source>
</evidence>
<dbReference type="InterPro" id="IPR000312">
    <property type="entry name" value="Glycosyl_Trfase_fam3"/>
</dbReference>
<dbReference type="GO" id="GO:0004048">
    <property type="term" value="F:anthranilate phosphoribosyltransferase activity"/>
    <property type="evidence" value="ECO:0007669"/>
    <property type="project" value="UniProtKB-EC"/>
</dbReference>
<dbReference type="Pfam" id="PF00591">
    <property type="entry name" value="Glycos_transf_3"/>
    <property type="match status" value="1"/>
</dbReference>
<dbReference type="InterPro" id="IPR035902">
    <property type="entry name" value="Nuc_phospho_transferase"/>
</dbReference>
<evidence type="ECO:0000313" key="9">
    <source>
        <dbReference type="EMBL" id="SVD79735.1"/>
    </source>
</evidence>
<evidence type="ECO:0000259" key="8">
    <source>
        <dbReference type="Pfam" id="PF00591"/>
    </source>
</evidence>
<evidence type="ECO:0000256" key="1">
    <source>
        <dbReference type="ARBA" id="ARBA00004907"/>
    </source>
</evidence>
<feature type="non-terminal residue" evidence="9">
    <location>
        <position position="1"/>
    </location>
</feature>
<evidence type="ECO:0000256" key="2">
    <source>
        <dbReference type="ARBA" id="ARBA00011948"/>
    </source>
</evidence>
<proteinExistence type="predicted"/>
<dbReference type="PANTHER" id="PTHR43285">
    <property type="entry name" value="ANTHRANILATE PHOSPHORIBOSYLTRANSFERASE"/>
    <property type="match status" value="1"/>
</dbReference>
<keyword evidence="4" id="KW-0328">Glycosyltransferase</keyword>
<evidence type="ECO:0000256" key="3">
    <source>
        <dbReference type="ARBA" id="ARBA00022605"/>
    </source>
</evidence>
<dbReference type="EC" id="2.4.2.18" evidence="2"/>
<keyword evidence="6" id="KW-0822">Tryptophan biosynthesis</keyword>
<gene>
    <name evidence="9" type="ORF">METZ01_LOCUS432589</name>
</gene>
<dbReference type="GO" id="GO:0000162">
    <property type="term" value="P:L-tryptophan biosynthetic process"/>
    <property type="evidence" value="ECO:0007669"/>
    <property type="project" value="UniProtKB-KW"/>
</dbReference>
<accession>A0A382YA79</accession>
<dbReference type="Gene3D" id="3.40.1030.10">
    <property type="entry name" value="Nucleoside phosphorylase/phosphoribosyltransferase catalytic domain"/>
    <property type="match status" value="1"/>
</dbReference>
<feature type="domain" description="Glycosyl transferase family 3" evidence="8">
    <location>
        <begin position="1"/>
        <end position="235"/>
    </location>
</feature>
<keyword evidence="5" id="KW-0808">Transferase</keyword>
<evidence type="ECO:0000256" key="7">
    <source>
        <dbReference type="ARBA" id="ARBA00023141"/>
    </source>
</evidence>
<dbReference type="NCBIfam" id="TIGR01245">
    <property type="entry name" value="trpD"/>
    <property type="match status" value="1"/>
</dbReference>
<protein>
    <recommendedName>
        <fullName evidence="2">anthranilate phosphoribosyltransferase</fullName>
        <ecNumber evidence="2">2.4.2.18</ecNumber>
    </recommendedName>
</protein>
<name>A0A382YA79_9ZZZZ</name>
<dbReference type="AlphaFoldDB" id="A0A382YA79"/>
<keyword evidence="7" id="KW-0057">Aromatic amino acid biosynthesis</keyword>
<dbReference type="SUPFAM" id="SSF52418">
    <property type="entry name" value="Nucleoside phosphorylase/phosphoribosyltransferase catalytic domain"/>
    <property type="match status" value="1"/>
</dbReference>
<keyword evidence="3" id="KW-0028">Amino-acid biosynthesis</keyword>
<reference evidence="9" key="1">
    <citation type="submission" date="2018-05" db="EMBL/GenBank/DDBJ databases">
        <authorList>
            <person name="Lanie J.A."/>
            <person name="Ng W.-L."/>
            <person name="Kazmierczak K.M."/>
            <person name="Andrzejewski T.M."/>
            <person name="Davidsen T.M."/>
            <person name="Wayne K.J."/>
            <person name="Tettelin H."/>
            <person name="Glass J.I."/>
            <person name="Rusch D."/>
            <person name="Podicherti R."/>
            <person name="Tsui H.-C.T."/>
            <person name="Winkler M.E."/>
        </authorList>
    </citation>
    <scope>NUCLEOTIDE SEQUENCE</scope>
</reference>
<dbReference type="PANTHER" id="PTHR43285:SF2">
    <property type="entry name" value="ANTHRANILATE PHOSPHORIBOSYLTRANSFERASE"/>
    <property type="match status" value="1"/>
</dbReference>
<comment type="pathway">
    <text evidence="1">Amino-acid biosynthesis; L-tryptophan biosynthesis; L-tryptophan from chorismate: step 2/5.</text>
</comment>
<organism evidence="9">
    <name type="scientific">marine metagenome</name>
    <dbReference type="NCBI Taxonomy" id="408172"/>
    <lineage>
        <taxon>unclassified sequences</taxon>
        <taxon>metagenomes</taxon>
        <taxon>ecological metagenomes</taxon>
    </lineage>
</organism>
<evidence type="ECO:0000256" key="6">
    <source>
        <dbReference type="ARBA" id="ARBA00022822"/>
    </source>
</evidence>
<sequence length="254" mass="26663">FNVSTCAALVTAGCGVPVAKHGNRAMSSKSGSADVLNALGVNIEASLDLVHESLWSIGIGFFMAPRHHGAMRYVGPTRVELGTRTIFNLLGPLSNPAGATRQLVGVFDSHWCVPLAEVLGKLGSSHVWVVHGMDGMDELTITGPSLVAAYKDGSVETFEVAPEDANLPRSNMEELIGGDPEYNAEEIRELLNGKPGPHRDIVVMNTAAALVIGGKVENLADGALEAADSIDSGKASAKLAKLIEITNRETKVVS</sequence>
<dbReference type="InterPro" id="IPR005940">
    <property type="entry name" value="Anthranilate_Pribosyl_Tfrase"/>
</dbReference>